<dbReference type="EMBL" id="JAGGJZ010000005">
    <property type="protein sequence ID" value="MBP1890266.1"/>
    <property type="molecule type" value="Genomic_DNA"/>
</dbReference>
<dbReference type="GO" id="GO:0003677">
    <property type="term" value="F:DNA binding"/>
    <property type="evidence" value="ECO:0007669"/>
    <property type="project" value="UniProtKB-KW"/>
</dbReference>
<dbReference type="RefSeq" id="WP_209797190.1">
    <property type="nucleotide sequence ID" value="NZ_JAGGJZ010000005.1"/>
</dbReference>
<dbReference type="Pfam" id="PF03551">
    <property type="entry name" value="PadR"/>
    <property type="match status" value="1"/>
</dbReference>
<keyword evidence="3" id="KW-0238">DNA-binding</keyword>
<dbReference type="PANTHER" id="PTHR43252:SF7">
    <property type="entry name" value="TRANSCRIPTIONAL REGULATOR YQJI"/>
    <property type="match status" value="1"/>
</dbReference>
<sequence>MKKTNFSDLKDIESEEKRLYEEYKKKINELKKVKKEKEAVGQVFTKGLLPIYVLHILTLGPTTGNYISHEIGVRTKGNWIPSTGGIYPLLKSFEKEGLIVGTWDNPKKKFRKIYSITPAGKKEYLKKKYLLKPKIEEALDVFKIIYNDIY</sequence>
<dbReference type="InterPro" id="IPR036390">
    <property type="entry name" value="WH_DNA-bd_sf"/>
</dbReference>
<dbReference type="Gene3D" id="1.10.10.10">
    <property type="entry name" value="Winged helix-like DNA-binding domain superfamily/Winged helix DNA-binding domain"/>
    <property type="match status" value="1"/>
</dbReference>
<organism evidence="3 4">
    <name type="scientific">Clostridium moniliforme</name>
    <dbReference type="NCBI Taxonomy" id="39489"/>
    <lineage>
        <taxon>Bacteria</taxon>
        <taxon>Bacillati</taxon>
        <taxon>Bacillota</taxon>
        <taxon>Clostridia</taxon>
        <taxon>Eubacteriales</taxon>
        <taxon>Clostridiaceae</taxon>
        <taxon>Clostridium</taxon>
    </lineage>
</organism>
<proteinExistence type="predicted"/>
<feature type="coiled-coil region" evidence="1">
    <location>
        <begin position="9"/>
        <end position="40"/>
    </location>
</feature>
<name>A0ABS4F200_9CLOT</name>
<evidence type="ECO:0000256" key="1">
    <source>
        <dbReference type="SAM" id="Coils"/>
    </source>
</evidence>
<comment type="caution">
    <text evidence="3">The sequence shown here is derived from an EMBL/GenBank/DDBJ whole genome shotgun (WGS) entry which is preliminary data.</text>
</comment>
<dbReference type="InterPro" id="IPR036388">
    <property type="entry name" value="WH-like_DNA-bd_sf"/>
</dbReference>
<reference evidence="3 4" key="1">
    <citation type="submission" date="2021-03" db="EMBL/GenBank/DDBJ databases">
        <title>Genomic Encyclopedia of Type Strains, Phase IV (KMG-IV): sequencing the most valuable type-strain genomes for metagenomic binning, comparative biology and taxonomic classification.</title>
        <authorList>
            <person name="Goeker M."/>
        </authorList>
    </citation>
    <scope>NUCLEOTIDE SEQUENCE [LARGE SCALE GENOMIC DNA]</scope>
    <source>
        <strain evidence="3 4">DSM 3984</strain>
    </source>
</reference>
<dbReference type="Proteomes" id="UP000783390">
    <property type="component" value="Unassembled WGS sequence"/>
</dbReference>
<evidence type="ECO:0000313" key="3">
    <source>
        <dbReference type="EMBL" id="MBP1890266.1"/>
    </source>
</evidence>
<dbReference type="PANTHER" id="PTHR43252">
    <property type="entry name" value="TRANSCRIPTIONAL REGULATOR YQJI"/>
    <property type="match status" value="1"/>
</dbReference>
<evidence type="ECO:0000259" key="2">
    <source>
        <dbReference type="Pfam" id="PF03551"/>
    </source>
</evidence>
<evidence type="ECO:0000313" key="4">
    <source>
        <dbReference type="Proteomes" id="UP000783390"/>
    </source>
</evidence>
<dbReference type="InterPro" id="IPR005149">
    <property type="entry name" value="Tscrpt_reg_PadR_N"/>
</dbReference>
<accession>A0ABS4F200</accession>
<keyword evidence="4" id="KW-1185">Reference proteome</keyword>
<gene>
    <name evidence="3" type="ORF">J2Z53_001856</name>
</gene>
<dbReference type="SUPFAM" id="SSF46785">
    <property type="entry name" value="Winged helix' DNA-binding domain"/>
    <property type="match status" value="1"/>
</dbReference>
<keyword evidence="1" id="KW-0175">Coiled coil</keyword>
<feature type="domain" description="Transcription regulator PadR N-terminal" evidence="2">
    <location>
        <begin position="53"/>
        <end position="124"/>
    </location>
</feature>
<protein>
    <submittedName>
        <fullName evidence="3">DNA-binding PadR family transcriptional regulator</fullName>
    </submittedName>
</protein>